<name>A0A0E9SPN3_ANGAN</name>
<accession>A0A0E9SPN3</accession>
<proteinExistence type="predicted"/>
<evidence type="ECO:0000313" key="1">
    <source>
        <dbReference type="EMBL" id="JAH42645.1"/>
    </source>
</evidence>
<organism evidence="1">
    <name type="scientific">Anguilla anguilla</name>
    <name type="common">European freshwater eel</name>
    <name type="synonym">Muraena anguilla</name>
    <dbReference type="NCBI Taxonomy" id="7936"/>
    <lineage>
        <taxon>Eukaryota</taxon>
        <taxon>Metazoa</taxon>
        <taxon>Chordata</taxon>
        <taxon>Craniata</taxon>
        <taxon>Vertebrata</taxon>
        <taxon>Euteleostomi</taxon>
        <taxon>Actinopterygii</taxon>
        <taxon>Neopterygii</taxon>
        <taxon>Teleostei</taxon>
        <taxon>Anguilliformes</taxon>
        <taxon>Anguillidae</taxon>
        <taxon>Anguilla</taxon>
    </lineage>
</organism>
<dbReference type="AlphaFoldDB" id="A0A0E9SPN3"/>
<sequence length="92" mass="10251">MFLCFLLEHIFEVIPKKSFLTLPFGPNAKNRVCGKDDSEKGFQNAHVSQRIFTPARPANTSEQNISDTSREGDALTWTRVRPLGSTGCGLPR</sequence>
<reference evidence="1" key="1">
    <citation type="submission" date="2014-11" db="EMBL/GenBank/DDBJ databases">
        <authorList>
            <person name="Amaro Gonzalez C."/>
        </authorList>
    </citation>
    <scope>NUCLEOTIDE SEQUENCE</scope>
</reference>
<protein>
    <submittedName>
        <fullName evidence="1">Uncharacterized protein</fullName>
    </submittedName>
</protein>
<dbReference type="EMBL" id="GBXM01065932">
    <property type="protein sequence ID" value="JAH42645.1"/>
    <property type="molecule type" value="Transcribed_RNA"/>
</dbReference>
<reference evidence="1" key="2">
    <citation type="journal article" date="2015" name="Fish Shellfish Immunol.">
        <title>Early steps in the European eel (Anguilla anguilla)-Vibrio vulnificus interaction in the gills: Role of the RtxA13 toxin.</title>
        <authorList>
            <person name="Callol A."/>
            <person name="Pajuelo D."/>
            <person name="Ebbesson L."/>
            <person name="Teles M."/>
            <person name="MacKenzie S."/>
            <person name="Amaro C."/>
        </authorList>
    </citation>
    <scope>NUCLEOTIDE SEQUENCE</scope>
</reference>